<reference evidence="6" key="1">
    <citation type="submission" date="2015-08" db="EMBL/GenBank/DDBJ databases">
        <authorList>
            <person name="Babu N.S."/>
            <person name="Beckwith C.J."/>
            <person name="Beseler K.G."/>
            <person name="Brison A."/>
            <person name="Carone J.V."/>
            <person name="Caskin T.P."/>
            <person name="Diamond M."/>
            <person name="Durham M.E."/>
            <person name="Foxe J.M."/>
            <person name="Go M."/>
            <person name="Henderson B.A."/>
            <person name="Jones I.B."/>
            <person name="McGettigan J.A."/>
            <person name="Micheletti S.J."/>
            <person name="Nasrallah M.E."/>
            <person name="Ortiz D."/>
            <person name="Piller C.R."/>
            <person name="Privatt S.R."/>
            <person name="Schneider S.L."/>
            <person name="Sharp S."/>
            <person name="Smith T.C."/>
            <person name="Stanton J.D."/>
            <person name="Ullery H.E."/>
            <person name="Wilson R.J."/>
            <person name="Serrano M.G."/>
            <person name="Buck G."/>
            <person name="Lee V."/>
            <person name="Wang Y."/>
            <person name="Carvalho R."/>
            <person name="Voegtly L."/>
            <person name="Shi R."/>
            <person name="Duckworth R."/>
            <person name="Johnson A."/>
            <person name="Loviza R."/>
            <person name="Walstead R."/>
            <person name="Shah Z."/>
            <person name="Kiflezghi M."/>
            <person name="Wade K."/>
            <person name="Ball S.L."/>
            <person name="Bradley K.W."/>
            <person name="Asai D.J."/>
            <person name="Bowman C.A."/>
            <person name="Russell D.A."/>
            <person name="Pope W.H."/>
            <person name="Jacobs-Sera D."/>
            <person name="Hendrix R.W."/>
            <person name="Hatfull G.F."/>
        </authorList>
    </citation>
    <scope>NUCLEOTIDE SEQUENCE</scope>
</reference>
<evidence type="ECO:0000259" key="5">
    <source>
        <dbReference type="Pfam" id="PF22890"/>
    </source>
</evidence>
<evidence type="ECO:0000313" key="6">
    <source>
        <dbReference type="EMBL" id="JAT69074.1"/>
    </source>
</evidence>
<dbReference type="Pfam" id="PF22890">
    <property type="entry name" value="TPR_EMC2"/>
    <property type="match status" value="1"/>
</dbReference>
<protein>
    <recommendedName>
        <fullName evidence="4">ER membrane protein complex subunit 2</fullName>
    </recommendedName>
</protein>
<dbReference type="PROSITE" id="PS50005">
    <property type="entry name" value="TPR"/>
    <property type="match status" value="1"/>
</dbReference>
<proteinExistence type="inferred from homology"/>
<comment type="similarity">
    <text evidence="4">Belongs to the EMC2 family.</text>
</comment>
<comment type="subunit">
    <text evidence="4">Component of the ER membrane protein complex (EMC).</text>
</comment>
<evidence type="ECO:0000256" key="3">
    <source>
        <dbReference type="PROSITE-ProRule" id="PRU00339"/>
    </source>
</evidence>
<organism evidence="6">
    <name type="scientific">Auxenochlorella protothecoides</name>
    <name type="common">Green microalga</name>
    <name type="synonym">Chlorella protothecoides</name>
    <dbReference type="NCBI Taxonomy" id="3075"/>
    <lineage>
        <taxon>Eukaryota</taxon>
        <taxon>Viridiplantae</taxon>
        <taxon>Chlorophyta</taxon>
        <taxon>core chlorophytes</taxon>
        <taxon>Trebouxiophyceae</taxon>
        <taxon>Chlorellales</taxon>
        <taxon>Chlorellaceae</taxon>
        <taxon>Auxenochlorella</taxon>
    </lineage>
</organism>
<keyword evidence="4" id="KW-0256">Endoplasmic reticulum</keyword>
<dbReference type="InterPro" id="IPR055217">
    <property type="entry name" value="TPR_EMC2"/>
</dbReference>
<dbReference type="PANTHER" id="PTHR12760">
    <property type="entry name" value="TETRATRICOPEPTIDE REPEAT PROTEIN"/>
    <property type="match status" value="1"/>
</dbReference>
<comment type="function">
    <text evidence="4">Part of the endoplasmic reticulum membrane protein complex (EMC) that enables the energy-independent insertion into endoplasmic reticulum membranes of newly synthesized membrane proteins.</text>
</comment>
<feature type="repeat" description="TPR" evidence="3">
    <location>
        <begin position="92"/>
        <end position="125"/>
    </location>
</feature>
<dbReference type="InterPro" id="IPR039856">
    <property type="entry name" value="EMC2-like"/>
</dbReference>
<feature type="domain" description="EMC2 TPR-like" evidence="5">
    <location>
        <begin position="93"/>
        <end position="202"/>
    </location>
</feature>
<comment type="subcellular location">
    <subcellularLocation>
        <location evidence="4">Endoplasmic reticulum membrane</location>
        <topology evidence="4">Peripheral membrane protein</topology>
        <orientation evidence="4">Cytoplasmic side</orientation>
    </subcellularLocation>
</comment>
<keyword evidence="4" id="KW-0472">Membrane</keyword>
<name>A0A1D1ZQ13_AUXPR</name>
<dbReference type="Gene3D" id="1.25.40.10">
    <property type="entry name" value="Tetratricopeptide repeat domain"/>
    <property type="match status" value="1"/>
</dbReference>
<dbReference type="SUPFAM" id="SSF48452">
    <property type="entry name" value="TPR-like"/>
    <property type="match status" value="1"/>
</dbReference>
<gene>
    <name evidence="6" type="ORF">g.45693</name>
</gene>
<keyword evidence="1" id="KW-0677">Repeat</keyword>
<evidence type="ECO:0000256" key="1">
    <source>
        <dbReference type="ARBA" id="ARBA00022737"/>
    </source>
</evidence>
<dbReference type="AlphaFoldDB" id="A0A1D1ZQ13"/>
<sequence>MAGASASLDSVESVSLLDMLQYLRQARELRSHDSEAVARYGSTILRKYARKLNQTELWLIHEQTAQAAMDTHNEPLALSISQNVLARFPKGARGSRLAGMLGESAGRTSEATQLYAKELELDPQNALILKRSVAMHKGQGNIPAALAALHTYLASYQLDWGAWEEAAELYIQAQLYQQAVFCLEEVLLHQPIALGTHLLLADTLCTLGGTPNLLTARTHYSAVVELSGGRSARALYGLTYVAAQLGADRKAGKGGEEAELGQVAARALTQLYQREAPEAEQAMLAGMLKAQGLAVEAVEGNRNASKR</sequence>
<keyword evidence="2 3" id="KW-0802">TPR repeat</keyword>
<dbReference type="EMBL" id="GDKF01009548">
    <property type="protein sequence ID" value="JAT69074.1"/>
    <property type="molecule type" value="Transcribed_RNA"/>
</dbReference>
<dbReference type="GO" id="GO:0072546">
    <property type="term" value="C:EMC complex"/>
    <property type="evidence" value="ECO:0007669"/>
    <property type="project" value="UniProtKB-UniRule"/>
</dbReference>
<dbReference type="InterPro" id="IPR019734">
    <property type="entry name" value="TPR_rpt"/>
</dbReference>
<evidence type="ECO:0000256" key="2">
    <source>
        <dbReference type="ARBA" id="ARBA00022803"/>
    </source>
</evidence>
<evidence type="ECO:0000256" key="4">
    <source>
        <dbReference type="RuleBase" id="RU367091"/>
    </source>
</evidence>
<accession>A0A1D1ZQ13</accession>
<dbReference type="InterPro" id="IPR011990">
    <property type="entry name" value="TPR-like_helical_dom_sf"/>
</dbReference>